<dbReference type="FunFam" id="1.10.238.10:FF:000001">
    <property type="entry name" value="Calmodulin 1"/>
    <property type="match status" value="1"/>
</dbReference>
<accession>A0A812QXZ2</accession>
<evidence type="ECO:0000256" key="4">
    <source>
        <dbReference type="SAM" id="MobiDB-lite"/>
    </source>
</evidence>
<dbReference type="Pfam" id="PF13499">
    <property type="entry name" value="EF-hand_7"/>
    <property type="match status" value="3"/>
</dbReference>
<feature type="compositionally biased region" description="Basic residues" evidence="4">
    <location>
        <begin position="398"/>
        <end position="407"/>
    </location>
</feature>
<dbReference type="InterPro" id="IPR050145">
    <property type="entry name" value="Centrin_CML-like"/>
</dbReference>
<dbReference type="SMART" id="SM00054">
    <property type="entry name" value="EFh"/>
    <property type="match status" value="5"/>
</dbReference>
<sequence>MSAEWRMRPSSRGCSESRSSSRGRRSRRRPRYLSRLKEESIPISLDDMDSRIREVFMMFDKDGSGQLDMVELRDVLHTLNPHFSQMEVAYYCKWLDGSGNSDGLISHKEFMDWLKTGSQASEELRRIIIAETGSSVSARLREVFRRFDKDNNGNLDLEEMSRVFRVLSPSFNIREIKDLLDELDTGGDKRVSRPEFMAWLAKGGERAINVKKAILANTGLRWEQRIRQTFKKYDTDGEGLLDMEELSKALQNLGSLTSEEVRNVCASLDASGDGNVSFDEFANWVKSGVGGREIEKAKAILAPSDSDGLEAAFYNFCGAGRAELDGTSFQRLCEDCELMDKTLNSAAVDLIFCDTRVKRKGQRTIDVIAFEVALELLAEKKNMNKQDVRMQVVLQGKPVKKNSKRRSPSPPGFRRSNSKTSASSAKNSAKGVEDKPARVGLQSLWQVFGRHTSAGMSIWKLQRPASPRIRPWAARAGKPARFKIPRPKRKGGHVAPDDFSDLCVQVVSTEMP</sequence>
<dbReference type="PANTHER" id="PTHR23050">
    <property type="entry name" value="CALCIUM BINDING PROTEIN"/>
    <property type="match status" value="1"/>
</dbReference>
<dbReference type="PROSITE" id="PS00018">
    <property type="entry name" value="EF_HAND_1"/>
    <property type="match status" value="4"/>
</dbReference>
<feature type="compositionally biased region" description="Basic residues" evidence="4">
    <location>
        <begin position="21"/>
        <end position="30"/>
    </location>
</feature>
<dbReference type="InterPro" id="IPR008907">
    <property type="entry name" value="TPP/p25"/>
</dbReference>
<dbReference type="GO" id="GO:0046785">
    <property type="term" value="P:microtubule polymerization"/>
    <property type="evidence" value="ECO:0007669"/>
    <property type="project" value="InterPro"/>
</dbReference>
<keyword evidence="2" id="KW-0677">Repeat</keyword>
<organism evidence="6 7">
    <name type="scientific">Symbiodinium pilosum</name>
    <name type="common">Dinoflagellate</name>
    <dbReference type="NCBI Taxonomy" id="2952"/>
    <lineage>
        <taxon>Eukaryota</taxon>
        <taxon>Sar</taxon>
        <taxon>Alveolata</taxon>
        <taxon>Dinophyceae</taxon>
        <taxon>Suessiales</taxon>
        <taxon>Symbiodiniaceae</taxon>
        <taxon>Symbiodinium</taxon>
    </lineage>
</organism>
<dbReference type="AlphaFoldDB" id="A0A812QXZ2"/>
<comment type="caution">
    <text evidence="6">The sequence shown here is derived from an EMBL/GenBank/DDBJ whole genome shotgun (WGS) entry which is preliminary data.</text>
</comment>
<reference evidence="6" key="1">
    <citation type="submission" date="2021-02" db="EMBL/GenBank/DDBJ databases">
        <authorList>
            <person name="Dougan E. K."/>
            <person name="Rhodes N."/>
            <person name="Thang M."/>
            <person name="Chan C."/>
        </authorList>
    </citation>
    <scope>NUCLEOTIDE SEQUENCE</scope>
</reference>
<dbReference type="Gene3D" id="1.10.238.10">
    <property type="entry name" value="EF-hand"/>
    <property type="match status" value="4"/>
</dbReference>
<evidence type="ECO:0000256" key="3">
    <source>
        <dbReference type="ARBA" id="ARBA00022837"/>
    </source>
</evidence>
<dbReference type="OrthoDB" id="548799at2759"/>
<feature type="domain" description="EF-hand" evidence="5">
    <location>
        <begin position="135"/>
        <end position="170"/>
    </location>
</feature>
<evidence type="ECO:0000256" key="1">
    <source>
        <dbReference type="ARBA" id="ARBA00010994"/>
    </source>
</evidence>
<evidence type="ECO:0000256" key="2">
    <source>
        <dbReference type="ARBA" id="ARBA00022737"/>
    </source>
</evidence>
<dbReference type="SUPFAM" id="SSF47473">
    <property type="entry name" value="EF-hand"/>
    <property type="match status" value="3"/>
</dbReference>
<evidence type="ECO:0000313" key="6">
    <source>
        <dbReference type="EMBL" id="CAE7410041.1"/>
    </source>
</evidence>
<evidence type="ECO:0000259" key="5">
    <source>
        <dbReference type="PROSITE" id="PS50222"/>
    </source>
</evidence>
<proteinExistence type="inferred from homology"/>
<feature type="region of interest" description="Disordered" evidence="4">
    <location>
        <begin position="1"/>
        <end position="30"/>
    </location>
</feature>
<feature type="domain" description="EF-hand" evidence="5">
    <location>
        <begin position="171"/>
        <end position="206"/>
    </location>
</feature>
<keyword evidence="7" id="KW-1185">Reference proteome</keyword>
<evidence type="ECO:0000313" key="7">
    <source>
        <dbReference type="Proteomes" id="UP000649617"/>
    </source>
</evidence>
<dbReference type="Proteomes" id="UP000649617">
    <property type="component" value="Unassembled WGS sequence"/>
</dbReference>
<dbReference type="InterPro" id="IPR002048">
    <property type="entry name" value="EF_hand_dom"/>
</dbReference>
<dbReference type="CDD" id="cd00051">
    <property type="entry name" value="EFh"/>
    <property type="match status" value="1"/>
</dbReference>
<feature type="domain" description="EF-hand" evidence="5">
    <location>
        <begin position="221"/>
        <end position="256"/>
    </location>
</feature>
<feature type="region of interest" description="Disordered" evidence="4">
    <location>
        <begin position="392"/>
        <end position="435"/>
    </location>
</feature>
<dbReference type="Pfam" id="PF05517">
    <property type="entry name" value="p25-alpha"/>
    <property type="match status" value="1"/>
</dbReference>
<dbReference type="GO" id="GO:0005509">
    <property type="term" value="F:calcium ion binding"/>
    <property type="evidence" value="ECO:0007669"/>
    <property type="project" value="InterPro"/>
</dbReference>
<comment type="similarity">
    <text evidence="1">Belongs to the TPPP family.</text>
</comment>
<protein>
    <submittedName>
        <fullName evidence="6">CML12 protein</fullName>
    </submittedName>
</protein>
<gene>
    <name evidence="6" type="primary">CML12</name>
    <name evidence="6" type="ORF">SPIL2461_LOCUS10114</name>
</gene>
<feature type="domain" description="EF-hand" evidence="5">
    <location>
        <begin position="259"/>
        <end position="291"/>
    </location>
</feature>
<name>A0A812QXZ2_SYMPI</name>
<dbReference type="PROSITE" id="PS50222">
    <property type="entry name" value="EF_HAND_2"/>
    <property type="match status" value="5"/>
</dbReference>
<dbReference type="InterPro" id="IPR018247">
    <property type="entry name" value="EF_Hand_1_Ca_BS"/>
</dbReference>
<feature type="domain" description="EF-hand" evidence="5">
    <location>
        <begin position="47"/>
        <end position="82"/>
    </location>
</feature>
<dbReference type="InterPro" id="IPR011992">
    <property type="entry name" value="EF-hand-dom_pair"/>
</dbReference>
<feature type="compositionally biased region" description="Low complexity" evidence="4">
    <location>
        <begin position="8"/>
        <end position="20"/>
    </location>
</feature>
<dbReference type="GO" id="GO:0015631">
    <property type="term" value="F:tubulin binding"/>
    <property type="evidence" value="ECO:0007669"/>
    <property type="project" value="InterPro"/>
</dbReference>
<dbReference type="EMBL" id="CAJNIZ010018447">
    <property type="protein sequence ID" value="CAE7410041.1"/>
    <property type="molecule type" value="Genomic_DNA"/>
</dbReference>
<keyword evidence="3" id="KW-0106">Calcium</keyword>
<feature type="compositionally biased region" description="Low complexity" evidence="4">
    <location>
        <begin position="412"/>
        <end position="430"/>
    </location>
</feature>